<dbReference type="RefSeq" id="XP_025406231.1">
    <property type="nucleotide sequence ID" value="XM_025550446.1"/>
</dbReference>
<feature type="region of interest" description="Disordered" evidence="1">
    <location>
        <begin position="70"/>
        <end position="103"/>
    </location>
</feature>
<proteinExistence type="predicted"/>
<evidence type="ECO:0000256" key="1">
    <source>
        <dbReference type="SAM" id="MobiDB-lite"/>
    </source>
</evidence>
<dbReference type="AlphaFoldDB" id="A0A8B8F6I2"/>
<protein>
    <submittedName>
        <fullName evidence="3">Uncharacterized protein LOC112680367 isoform X1</fullName>
    </submittedName>
</protein>
<organism evidence="2 3">
    <name type="scientific">Sipha flava</name>
    <name type="common">yellow sugarcane aphid</name>
    <dbReference type="NCBI Taxonomy" id="143950"/>
    <lineage>
        <taxon>Eukaryota</taxon>
        <taxon>Metazoa</taxon>
        <taxon>Ecdysozoa</taxon>
        <taxon>Arthropoda</taxon>
        <taxon>Hexapoda</taxon>
        <taxon>Insecta</taxon>
        <taxon>Pterygota</taxon>
        <taxon>Neoptera</taxon>
        <taxon>Paraneoptera</taxon>
        <taxon>Hemiptera</taxon>
        <taxon>Sternorrhyncha</taxon>
        <taxon>Aphidomorpha</taxon>
        <taxon>Aphidoidea</taxon>
        <taxon>Aphididae</taxon>
        <taxon>Sipha</taxon>
    </lineage>
</organism>
<name>A0A8B8F6I2_9HEMI</name>
<keyword evidence="2" id="KW-1185">Reference proteome</keyword>
<sequence length="103" mass="12633">MYTRSCRRRRNILWFVPRNTNQRIGYELNRCQIFSSPLIRLTETKLKDYRVKKLRFTGMIEIKHQSSQWKLANSRPKKSKTEVMRRLRESVRKKRPESWKSCS</sequence>
<evidence type="ECO:0000313" key="3">
    <source>
        <dbReference type="RefSeq" id="XP_025406231.1"/>
    </source>
</evidence>
<dbReference type="Proteomes" id="UP000694846">
    <property type="component" value="Unplaced"/>
</dbReference>
<accession>A0A8B8F6I2</accession>
<feature type="compositionally biased region" description="Basic and acidic residues" evidence="1">
    <location>
        <begin position="79"/>
        <end position="90"/>
    </location>
</feature>
<gene>
    <name evidence="3" type="primary">LOC112680367</name>
</gene>
<dbReference type="GeneID" id="112680367"/>
<reference evidence="3" key="1">
    <citation type="submission" date="2025-08" db="UniProtKB">
        <authorList>
            <consortium name="RefSeq"/>
        </authorList>
    </citation>
    <scope>IDENTIFICATION</scope>
    <source>
        <tissue evidence="3">Whole body</tissue>
    </source>
</reference>
<evidence type="ECO:0000313" key="2">
    <source>
        <dbReference type="Proteomes" id="UP000694846"/>
    </source>
</evidence>